<evidence type="ECO:0000313" key="1">
    <source>
        <dbReference type="EMBL" id="TXD71578.1"/>
    </source>
</evidence>
<evidence type="ECO:0000313" key="2">
    <source>
        <dbReference type="Proteomes" id="UP000321497"/>
    </source>
</evidence>
<comment type="caution">
    <text evidence="1">The sequence shown here is derived from an EMBL/GenBank/DDBJ whole genome shotgun (WGS) entry which is preliminary data.</text>
</comment>
<name>A0A5C6YVF6_9FLAO</name>
<sequence length="151" mass="17310">MKDSLIEIDIEKYSEIKSLIFLDSDQKFFVGSFTGGYKYGSLGNNDGLYIYSKLVAVYFLYDTLSALVLDFRNLDYSFGNTLLKSLNFFYETCSDDDEKLKKIAVIVSQKNKIAIEELLRLVKENNCVIFNDYDKALAFASLEATKYLTNE</sequence>
<organism evidence="1 2">
    <name type="scientific">Aequorivita antarctica</name>
    <dbReference type="NCBI Taxonomy" id="153266"/>
    <lineage>
        <taxon>Bacteria</taxon>
        <taxon>Pseudomonadati</taxon>
        <taxon>Bacteroidota</taxon>
        <taxon>Flavobacteriia</taxon>
        <taxon>Flavobacteriales</taxon>
        <taxon>Flavobacteriaceae</taxon>
        <taxon>Aequorivita</taxon>
    </lineage>
</organism>
<proteinExistence type="predicted"/>
<dbReference type="AlphaFoldDB" id="A0A5C6YVF6"/>
<dbReference type="EMBL" id="VORT01000016">
    <property type="protein sequence ID" value="TXD71578.1"/>
    <property type="molecule type" value="Genomic_DNA"/>
</dbReference>
<accession>A0A5C6YVF6</accession>
<dbReference type="Proteomes" id="UP000321497">
    <property type="component" value="Unassembled WGS sequence"/>
</dbReference>
<keyword evidence="2" id="KW-1185">Reference proteome</keyword>
<reference evidence="1 2" key="1">
    <citation type="submission" date="2019-08" db="EMBL/GenBank/DDBJ databases">
        <title>Genome of Aequorivita antarctica SW49 (type strain).</title>
        <authorList>
            <person name="Bowman J.P."/>
        </authorList>
    </citation>
    <scope>NUCLEOTIDE SEQUENCE [LARGE SCALE GENOMIC DNA]</scope>
    <source>
        <strain evidence="1 2">SW49</strain>
    </source>
</reference>
<dbReference type="RefSeq" id="WP_111844882.1">
    <property type="nucleotide sequence ID" value="NZ_UEGI01000010.1"/>
</dbReference>
<gene>
    <name evidence="1" type="ORF">ESU54_16275</name>
</gene>
<protein>
    <submittedName>
        <fullName evidence="1">Uncharacterized protein</fullName>
    </submittedName>
</protein>
<dbReference type="OrthoDB" id="680483at2"/>